<evidence type="ECO:0000259" key="1">
    <source>
        <dbReference type="Pfam" id="PF13472"/>
    </source>
</evidence>
<gene>
    <name evidence="2" type="ORF">GYN08_03260</name>
</gene>
<reference evidence="2 3" key="1">
    <citation type="submission" date="2020-01" db="EMBL/GenBank/DDBJ databases">
        <title>Polyphasic characterisation and genomic insights into a novel alkali tolerant bacterium VR-M41.</title>
        <authorList>
            <person name="Vemuluri V.R."/>
        </authorList>
    </citation>
    <scope>NUCLEOTIDE SEQUENCE [LARGE SCALE GENOMIC DNA]</scope>
    <source>
        <strain evidence="2 3">VR-M41</strain>
    </source>
</reference>
<proteinExistence type="predicted"/>
<evidence type="ECO:0000313" key="2">
    <source>
        <dbReference type="EMBL" id="NGZ74322.1"/>
    </source>
</evidence>
<name>A0ABX0F8I1_9BACL</name>
<dbReference type="PANTHER" id="PTHR30383:SF27">
    <property type="entry name" value="SPORE GERMINATION LIPASE LIPC"/>
    <property type="match status" value="1"/>
</dbReference>
<dbReference type="Pfam" id="PF13472">
    <property type="entry name" value="Lipase_GDSL_2"/>
    <property type="match status" value="1"/>
</dbReference>
<sequence length="271" mass="29325">MNSWKWIWRTTAALSAAATLLLAVGFGYGAKELMFPQPNGVNTDASADAPLTRRSPSVEEDGYRIVAIGDSLAKGTGDTTGQGFARRTAALLDNGTEREVRFLNNLGINGMTTRQLLGELDEPGLRYVLKEANLILLSIGANDLFQGGAALQIGAAAPDTAALDRVLPEAAKRLGEVLDELRSINPSARIVYVGLYNPFGDIDTLREQGDRGITEWNAQASARISEGDNMTLVPTFDLFQRNPAAYLSFDHFHPNSAGYERIAERIVQGLE</sequence>
<dbReference type="InterPro" id="IPR013830">
    <property type="entry name" value="SGNH_hydro"/>
</dbReference>
<dbReference type="PANTHER" id="PTHR30383">
    <property type="entry name" value="THIOESTERASE 1/PROTEASE 1/LYSOPHOSPHOLIPASE L1"/>
    <property type="match status" value="1"/>
</dbReference>
<protein>
    <submittedName>
        <fullName evidence="2">Lysophospholipase</fullName>
    </submittedName>
</protein>
<keyword evidence="3" id="KW-1185">Reference proteome</keyword>
<dbReference type="SUPFAM" id="SSF52266">
    <property type="entry name" value="SGNH hydrolase"/>
    <property type="match status" value="1"/>
</dbReference>
<dbReference type="Gene3D" id="3.40.50.1110">
    <property type="entry name" value="SGNH hydrolase"/>
    <property type="match status" value="1"/>
</dbReference>
<comment type="caution">
    <text evidence="2">The sequence shown here is derived from an EMBL/GenBank/DDBJ whole genome shotgun (WGS) entry which is preliminary data.</text>
</comment>
<dbReference type="EMBL" id="JAAFGS010000001">
    <property type="protein sequence ID" value="NGZ74322.1"/>
    <property type="molecule type" value="Genomic_DNA"/>
</dbReference>
<dbReference type="InterPro" id="IPR036514">
    <property type="entry name" value="SGNH_hydro_sf"/>
</dbReference>
<dbReference type="InterPro" id="IPR051532">
    <property type="entry name" value="Ester_Hydrolysis_Enzymes"/>
</dbReference>
<dbReference type="Proteomes" id="UP000800303">
    <property type="component" value="Unassembled WGS sequence"/>
</dbReference>
<dbReference type="RefSeq" id="WP_166272427.1">
    <property type="nucleotide sequence ID" value="NZ_JAAFGS010000001.1"/>
</dbReference>
<evidence type="ECO:0000313" key="3">
    <source>
        <dbReference type="Proteomes" id="UP000800303"/>
    </source>
</evidence>
<organism evidence="2 3">
    <name type="scientific">Saccharibacillus alkalitolerans</name>
    <dbReference type="NCBI Taxonomy" id="2705290"/>
    <lineage>
        <taxon>Bacteria</taxon>
        <taxon>Bacillati</taxon>
        <taxon>Bacillota</taxon>
        <taxon>Bacilli</taxon>
        <taxon>Bacillales</taxon>
        <taxon>Paenibacillaceae</taxon>
        <taxon>Saccharibacillus</taxon>
    </lineage>
</organism>
<accession>A0ABX0F8I1</accession>
<feature type="domain" description="SGNH hydrolase-type esterase" evidence="1">
    <location>
        <begin position="67"/>
        <end position="261"/>
    </location>
</feature>